<proteinExistence type="inferred from homology"/>
<protein>
    <recommendedName>
        <fullName evidence="5">Cytochrome P450</fullName>
    </recommendedName>
</protein>
<keyword evidence="2" id="KW-0560">Oxidoreductase</keyword>
<evidence type="ECO:0000313" key="4">
    <source>
        <dbReference type="Proteomes" id="UP000227088"/>
    </source>
</evidence>
<dbReference type="AlphaFoldDB" id="A0A1Y5HW62"/>
<keyword evidence="2" id="KW-0503">Monooxygenase</keyword>
<dbReference type="SUPFAM" id="SSF48264">
    <property type="entry name" value="Cytochrome P450"/>
    <property type="match status" value="1"/>
</dbReference>
<keyword evidence="1 2" id="KW-0349">Heme</keyword>
<dbReference type="PANTHER" id="PTHR24301:SF2">
    <property type="entry name" value="THROMBOXANE-A SYNTHASE"/>
    <property type="match status" value="1"/>
</dbReference>
<dbReference type="Gene3D" id="1.10.630.10">
    <property type="entry name" value="Cytochrome P450"/>
    <property type="match status" value="1"/>
</dbReference>
<dbReference type="PRINTS" id="PR00385">
    <property type="entry name" value="P450"/>
</dbReference>
<dbReference type="Proteomes" id="UP000227088">
    <property type="component" value="Unassembled WGS sequence"/>
</dbReference>
<dbReference type="PRINTS" id="PR00463">
    <property type="entry name" value="EP450I"/>
</dbReference>
<dbReference type="InterPro" id="IPR036396">
    <property type="entry name" value="Cyt_P450_sf"/>
</dbReference>
<dbReference type="GO" id="GO:0004497">
    <property type="term" value="F:monooxygenase activity"/>
    <property type="evidence" value="ECO:0007669"/>
    <property type="project" value="UniProtKB-KW"/>
</dbReference>
<sequence length="471" mass="53412">MTTDSPIALENRSFKQIPGPKGSFLLGNLSDFKLEEIHSFLQGTAKTYGSLSRIRLANQHAIILSNPETVQQCLKRRPSDFKRYSAIETVFSEMGIEGVFSAEGDKWKRHRELIMPAFKPAQIKAFYPILDKFSKRLNQALDAEVSSDQAQLAVDIQAIFKNYTTDITTKLAFGVDTDCLGNQESELRDSLNKIFPITNQRLKSPFPYWRFIKFNKDREFESAIKTVKSHLSTYISNAQIKLAQDPEPSNILESMIIATNDKGDQFSESELLGNAITILLAGEDTTANTLAWTIHFLACHPKIQSAIQQEIDDKLDSVTPSFDQLDDFPLTFACAQEAIRLKPVAPFMYMENIHDEVIEGHHVPAGTLIFMLLNHESTNSELFDNPEQFNPQRWLDMSSEQKRTYNKVLMPFGAGARLCPGRLLSFIEMKSALITILKQYSFSHHNGENTTEDSFEFTLVPKGLRVNIQRR</sequence>
<evidence type="ECO:0008006" key="5">
    <source>
        <dbReference type="Google" id="ProtNLM"/>
    </source>
</evidence>
<organism evidence="3 4">
    <name type="scientific">Oleispira antarctica</name>
    <dbReference type="NCBI Taxonomy" id="188908"/>
    <lineage>
        <taxon>Bacteria</taxon>
        <taxon>Pseudomonadati</taxon>
        <taxon>Pseudomonadota</taxon>
        <taxon>Gammaproteobacteria</taxon>
        <taxon>Oceanospirillales</taxon>
        <taxon>Oceanospirillaceae</taxon>
        <taxon>Oleispira</taxon>
    </lineage>
</organism>
<evidence type="ECO:0000313" key="3">
    <source>
        <dbReference type="EMBL" id="OUS41528.1"/>
    </source>
</evidence>
<dbReference type="InterPro" id="IPR017972">
    <property type="entry name" value="Cyt_P450_CS"/>
</dbReference>
<keyword evidence="1 2" id="KW-0479">Metal-binding</keyword>
<accession>A0A1Y5HW62</accession>
<dbReference type="PANTHER" id="PTHR24301">
    <property type="entry name" value="THROMBOXANE-A SYNTHASE"/>
    <property type="match status" value="1"/>
</dbReference>
<dbReference type="PROSITE" id="PS00086">
    <property type="entry name" value="CYTOCHROME_P450"/>
    <property type="match status" value="1"/>
</dbReference>
<dbReference type="GO" id="GO:0005506">
    <property type="term" value="F:iron ion binding"/>
    <property type="evidence" value="ECO:0007669"/>
    <property type="project" value="InterPro"/>
</dbReference>
<evidence type="ECO:0000256" key="2">
    <source>
        <dbReference type="RuleBase" id="RU000461"/>
    </source>
</evidence>
<dbReference type="GO" id="GO:0016705">
    <property type="term" value="F:oxidoreductase activity, acting on paired donors, with incorporation or reduction of molecular oxygen"/>
    <property type="evidence" value="ECO:0007669"/>
    <property type="project" value="InterPro"/>
</dbReference>
<keyword evidence="1 2" id="KW-0408">Iron</keyword>
<feature type="binding site" description="axial binding residue" evidence="1">
    <location>
        <position position="419"/>
    </location>
    <ligand>
        <name>heme</name>
        <dbReference type="ChEBI" id="CHEBI:30413"/>
    </ligand>
    <ligandPart>
        <name>Fe</name>
        <dbReference type="ChEBI" id="CHEBI:18248"/>
    </ligandPart>
</feature>
<dbReference type="EMBL" id="MABE01000031">
    <property type="protein sequence ID" value="OUS41528.1"/>
    <property type="molecule type" value="Genomic_DNA"/>
</dbReference>
<name>A0A1Y5HW62_OLEAN</name>
<evidence type="ECO:0000256" key="1">
    <source>
        <dbReference type="PIRSR" id="PIRSR602401-1"/>
    </source>
</evidence>
<gene>
    <name evidence="3" type="ORF">A9R00_00470</name>
</gene>
<dbReference type="Pfam" id="PF00067">
    <property type="entry name" value="p450"/>
    <property type="match status" value="1"/>
</dbReference>
<comment type="caution">
    <text evidence="3">The sequence shown here is derived from an EMBL/GenBank/DDBJ whole genome shotgun (WGS) entry which is preliminary data.</text>
</comment>
<reference evidence="4" key="1">
    <citation type="journal article" date="2017" name="Proc. Natl. Acad. Sci. U.S.A.">
        <title>Simulation of Deepwater Horizon oil plume reveals substrate specialization within a complex community of hydrocarbon degraders.</title>
        <authorList>
            <person name="Hu P."/>
            <person name="Dubinsky E.A."/>
            <person name="Probst A.J."/>
            <person name="Wang J."/>
            <person name="Sieber C.M.K."/>
            <person name="Tom L.M."/>
            <person name="Gardinali P."/>
            <person name="Banfield J.F."/>
            <person name="Atlas R.M."/>
            <person name="Andersen G.L."/>
        </authorList>
    </citation>
    <scope>NUCLEOTIDE SEQUENCE [LARGE SCALE GENOMIC DNA]</scope>
</reference>
<comment type="cofactor">
    <cofactor evidence="1">
        <name>heme</name>
        <dbReference type="ChEBI" id="CHEBI:30413"/>
    </cofactor>
</comment>
<dbReference type="GO" id="GO:0020037">
    <property type="term" value="F:heme binding"/>
    <property type="evidence" value="ECO:0007669"/>
    <property type="project" value="InterPro"/>
</dbReference>
<comment type="similarity">
    <text evidence="2">Belongs to the cytochrome P450 family.</text>
</comment>
<dbReference type="InterPro" id="IPR002401">
    <property type="entry name" value="Cyt_P450_E_grp-I"/>
</dbReference>
<dbReference type="InterPro" id="IPR001128">
    <property type="entry name" value="Cyt_P450"/>
</dbReference>